<feature type="region of interest" description="Disordered" evidence="7">
    <location>
        <begin position="353"/>
        <end position="426"/>
    </location>
</feature>
<feature type="compositionally biased region" description="Basic residues" evidence="7">
    <location>
        <begin position="384"/>
        <end position="399"/>
    </location>
</feature>
<evidence type="ECO:0000256" key="8">
    <source>
        <dbReference type="SAM" id="Phobius"/>
    </source>
</evidence>
<keyword evidence="10" id="KW-0012">Acyltransferase</keyword>
<feature type="compositionally biased region" description="Basic and acidic residues" evidence="7">
    <location>
        <begin position="410"/>
        <end position="426"/>
    </location>
</feature>
<name>A0A8H4L2P2_9HYPO</name>
<dbReference type="PROSITE" id="PS50922">
    <property type="entry name" value="TLC"/>
    <property type="match status" value="1"/>
</dbReference>
<feature type="domain" description="TLC" evidence="9">
    <location>
        <begin position="111"/>
        <end position="348"/>
    </location>
</feature>
<keyword evidence="5 6" id="KW-0472">Membrane</keyword>
<keyword evidence="3 6" id="KW-0812">Transmembrane</keyword>
<protein>
    <submittedName>
        <fullName evidence="10">Sphingosine N-acyltransferase lag1</fullName>
    </submittedName>
</protein>
<evidence type="ECO:0000313" key="11">
    <source>
        <dbReference type="Proteomes" id="UP000554235"/>
    </source>
</evidence>
<dbReference type="GO" id="GO:0016020">
    <property type="term" value="C:membrane"/>
    <property type="evidence" value="ECO:0007669"/>
    <property type="project" value="UniProtKB-SubCell"/>
</dbReference>
<dbReference type="InterPro" id="IPR006634">
    <property type="entry name" value="TLC-dom"/>
</dbReference>
<proteinExistence type="inferred from homology"/>
<dbReference type="AlphaFoldDB" id="A0A8H4L2P2"/>
<evidence type="ECO:0000256" key="3">
    <source>
        <dbReference type="ARBA" id="ARBA00022692"/>
    </source>
</evidence>
<dbReference type="OrthoDB" id="256333at2759"/>
<dbReference type="GO" id="GO:0046513">
    <property type="term" value="P:ceramide biosynthetic process"/>
    <property type="evidence" value="ECO:0007669"/>
    <property type="project" value="InterPro"/>
</dbReference>
<dbReference type="Proteomes" id="UP000554235">
    <property type="component" value="Unassembled WGS sequence"/>
</dbReference>
<reference evidence="10 11" key="1">
    <citation type="submission" date="2020-01" db="EMBL/GenBank/DDBJ databases">
        <title>Identification and distribution of gene clusters putatively required for synthesis of sphingolipid metabolism inhibitors in phylogenetically diverse species of the filamentous fungus Fusarium.</title>
        <authorList>
            <person name="Kim H.-S."/>
            <person name="Busman M."/>
            <person name="Brown D.W."/>
            <person name="Divon H."/>
            <person name="Uhlig S."/>
            <person name="Proctor R.H."/>
        </authorList>
    </citation>
    <scope>NUCLEOTIDE SEQUENCE [LARGE SCALE GENOMIC DNA]</scope>
    <source>
        <strain evidence="10 11">NRRL 20459</strain>
    </source>
</reference>
<keyword evidence="11" id="KW-1185">Reference proteome</keyword>
<keyword evidence="10" id="KW-0808">Transferase</keyword>
<feature type="compositionally biased region" description="Polar residues" evidence="7">
    <location>
        <begin position="400"/>
        <end position="409"/>
    </location>
</feature>
<evidence type="ECO:0000259" key="9">
    <source>
        <dbReference type="PROSITE" id="PS50922"/>
    </source>
</evidence>
<gene>
    <name evidence="10" type="ORF">FALBO_13100</name>
</gene>
<feature type="transmembrane region" description="Helical" evidence="8">
    <location>
        <begin position="320"/>
        <end position="344"/>
    </location>
</feature>
<feature type="compositionally biased region" description="Acidic residues" evidence="7">
    <location>
        <begin position="356"/>
        <end position="378"/>
    </location>
</feature>
<comment type="caution">
    <text evidence="10">The sequence shown here is derived from an EMBL/GenBank/DDBJ whole genome shotgun (WGS) entry which is preliminary data.</text>
</comment>
<evidence type="ECO:0000256" key="1">
    <source>
        <dbReference type="ARBA" id="ARBA00004141"/>
    </source>
</evidence>
<evidence type="ECO:0000256" key="7">
    <source>
        <dbReference type="SAM" id="MobiDB-lite"/>
    </source>
</evidence>
<evidence type="ECO:0000313" key="10">
    <source>
        <dbReference type="EMBL" id="KAF4460129.1"/>
    </source>
</evidence>
<dbReference type="EMBL" id="JAADYS010002008">
    <property type="protein sequence ID" value="KAF4460129.1"/>
    <property type="molecule type" value="Genomic_DNA"/>
</dbReference>
<comment type="similarity">
    <text evidence="2">Belongs to the sphingosine N-acyltransferase family.</text>
</comment>
<accession>A0A8H4L2P2</accession>
<dbReference type="InterPro" id="IPR016439">
    <property type="entry name" value="Lag1/Lac1-like"/>
</dbReference>
<feature type="transmembrane region" description="Helical" evidence="8">
    <location>
        <begin position="243"/>
        <end position="268"/>
    </location>
</feature>
<dbReference type="PANTHER" id="PTHR12560:SF0">
    <property type="entry name" value="LD18904P"/>
    <property type="match status" value="1"/>
</dbReference>
<feature type="transmembrane region" description="Helical" evidence="8">
    <location>
        <begin position="161"/>
        <end position="179"/>
    </location>
</feature>
<dbReference type="Pfam" id="PF03798">
    <property type="entry name" value="TRAM_LAG1_CLN8"/>
    <property type="match status" value="1"/>
</dbReference>
<keyword evidence="4 8" id="KW-1133">Transmembrane helix</keyword>
<comment type="subcellular location">
    <subcellularLocation>
        <location evidence="1">Membrane</location>
        <topology evidence="1">Multi-pass membrane protein</topology>
    </subcellularLocation>
</comment>
<feature type="transmembrane region" description="Helical" evidence="8">
    <location>
        <begin position="74"/>
        <end position="96"/>
    </location>
</feature>
<evidence type="ECO:0000256" key="4">
    <source>
        <dbReference type="ARBA" id="ARBA00022989"/>
    </source>
</evidence>
<organism evidence="10 11">
    <name type="scientific">Fusarium albosuccineum</name>
    <dbReference type="NCBI Taxonomy" id="1237068"/>
    <lineage>
        <taxon>Eukaryota</taxon>
        <taxon>Fungi</taxon>
        <taxon>Dikarya</taxon>
        <taxon>Ascomycota</taxon>
        <taxon>Pezizomycotina</taxon>
        <taxon>Sordariomycetes</taxon>
        <taxon>Hypocreomycetidae</taxon>
        <taxon>Hypocreales</taxon>
        <taxon>Nectriaceae</taxon>
        <taxon>Fusarium</taxon>
        <taxon>Fusarium decemcellulare species complex</taxon>
    </lineage>
</organism>
<evidence type="ECO:0000256" key="6">
    <source>
        <dbReference type="PROSITE-ProRule" id="PRU00205"/>
    </source>
</evidence>
<sequence>MSVNARPSHHAKRKEAASVKTWFVENQIGLSLGFILPVLTAHCFSSARQHTTKFLTLLYHNPKTGEHGIGFDDVYLVSFLAVFFTGLRDAIMRHVFAPFANWYGLSKSKSVRFSEQAWLVVAYAICWPFGMYLYRTSPYWFNLHELWTNWPNREITGPMKGYMLAQLAFWLHQMIVINIEKRRKDHWQMFSHHVVTIGLIYCSYRYGHTRVGHVVLILMDANDVVFTSAKCLKYLKLQTLCDIMFGIFVISWIFCRHIAFGMVCWSVYAHTPGIMTTGCFTGSGENIAGPVPVPKDERYLTQPLVSNSGLVCYNPTVKHLFLSGLLFLEGLMIVWFVMIAKLVVRVILGENAEDTRSDDEEEEEIEEDQQPIELEVDGENLYPHTRRAAVRNGRSRTRQRSGGASPSTQSDRKRFLDRIGCEKKID</sequence>
<dbReference type="GO" id="GO:0050291">
    <property type="term" value="F:sphingosine N-acyltransferase activity"/>
    <property type="evidence" value="ECO:0007669"/>
    <property type="project" value="InterPro"/>
</dbReference>
<dbReference type="SMART" id="SM00724">
    <property type="entry name" value="TLC"/>
    <property type="match status" value="1"/>
</dbReference>
<dbReference type="PANTHER" id="PTHR12560">
    <property type="entry name" value="LONGEVITY ASSURANCE FACTOR 1 LAG1"/>
    <property type="match status" value="1"/>
</dbReference>
<evidence type="ECO:0000256" key="5">
    <source>
        <dbReference type="ARBA" id="ARBA00023136"/>
    </source>
</evidence>
<feature type="transmembrane region" description="Helical" evidence="8">
    <location>
        <begin position="117"/>
        <end position="134"/>
    </location>
</feature>
<evidence type="ECO:0000256" key="2">
    <source>
        <dbReference type="ARBA" id="ARBA00009808"/>
    </source>
</evidence>